<gene>
    <name evidence="1" type="ORF">LFUMFP_320031</name>
</gene>
<accession>A0A2N9DWZ0</accession>
<proteinExistence type="predicted"/>
<dbReference type="EMBL" id="OGVC01000026">
    <property type="protein sequence ID" value="SPC39199.1"/>
    <property type="molecule type" value="Genomic_DNA"/>
</dbReference>
<evidence type="ECO:0008006" key="3">
    <source>
        <dbReference type="Google" id="ProtNLM"/>
    </source>
</evidence>
<dbReference type="Proteomes" id="UP000238739">
    <property type="component" value="Unassembled WGS sequence"/>
</dbReference>
<comment type="caution">
    <text evidence="1">The sequence shown here is derived from an EMBL/GenBank/DDBJ whole genome shotgun (WGS) entry which is preliminary data.</text>
</comment>
<dbReference type="InterPro" id="IPR038226">
    <property type="entry name" value="LMG18311-like_sf"/>
</dbReference>
<evidence type="ECO:0000313" key="2">
    <source>
        <dbReference type="Proteomes" id="UP000238739"/>
    </source>
</evidence>
<evidence type="ECO:0000313" key="1">
    <source>
        <dbReference type="EMBL" id="SPC39199.1"/>
    </source>
</evidence>
<protein>
    <recommendedName>
        <fullName evidence="3">DUF1827 family protein</fullName>
    </recommendedName>
</protein>
<keyword evidence="2" id="KW-1185">Reference proteome</keyword>
<reference evidence="1" key="1">
    <citation type="submission" date="2018-01" db="EMBL/GenBank/DDBJ databases">
        <authorList>
            <person name="Chaillou S."/>
        </authorList>
    </citation>
    <scope>NUCLEOTIDE SEQUENCE [LARGE SCALE GENOMIC DNA]</scope>
    <source>
        <strain evidence="1">MFPC41A2801</strain>
    </source>
</reference>
<dbReference type="Pfam" id="PF08860">
    <property type="entry name" value="DUF1827"/>
    <property type="match status" value="1"/>
</dbReference>
<name>A0A2N9DWZ0_9LACO</name>
<organism evidence="1 2">
    <name type="scientific">Latilactobacillus fuchuensis</name>
    <dbReference type="NCBI Taxonomy" id="164393"/>
    <lineage>
        <taxon>Bacteria</taxon>
        <taxon>Bacillati</taxon>
        <taxon>Bacillota</taxon>
        <taxon>Bacilli</taxon>
        <taxon>Lactobacillales</taxon>
        <taxon>Lactobacillaceae</taxon>
        <taxon>Latilactobacillus</taxon>
    </lineage>
</organism>
<dbReference type="InterPro" id="IPR014959">
    <property type="entry name" value="DUF1827"/>
</dbReference>
<dbReference type="RefSeq" id="WP_025083364.1">
    <property type="nucleotide sequence ID" value="NZ_CBCPIL010000001.1"/>
</dbReference>
<dbReference type="AlphaFoldDB" id="A0A2N9DWZ0"/>
<sequence>MRLVNITNSYKRLVAQQLATTAADYVKVYSLGKTTVLYTRSSKSSEILIENKVRNVQQNEIDFVLEKLANRTASSDDLTILNDGQLVEITIPTPSLTSA</sequence>
<dbReference type="Gene3D" id="3.40.1720.10">
    <property type="entry name" value="Streptococcus thermophilus LMG 18311 protein like"/>
    <property type="match status" value="1"/>
</dbReference>